<dbReference type="PROSITE" id="PS51294">
    <property type="entry name" value="HTH_MYB"/>
    <property type="match status" value="1"/>
</dbReference>
<dbReference type="GO" id="GO:0006355">
    <property type="term" value="P:regulation of DNA-templated transcription"/>
    <property type="evidence" value="ECO:0000318"/>
    <property type="project" value="GO_Central"/>
</dbReference>
<dbReference type="Proteomes" id="UP000000600">
    <property type="component" value="Unassembled WGS sequence"/>
</dbReference>
<dbReference type="SUPFAM" id="SSF46689">
    <property type="entry name" value="Homeodomain-like"/>
    <property type="match status" value="1"/>
</dbReference>
<dbReference type="HOGENOM" id="CLU_130156_0_0_1"/>
<dbReference type="SMART" id="SM00717">
    <property type="entry name" value="SANT"/>
    <property type="match status" value="1"/>
</dbReference>
<name>A0E879_PARTE</name>
<dbReference type="CDD" id="cd00167">
    <property type="entry name" value="SANT"/>
    <property type="match status" value="1"/>
</dbReference>
<dbReference type="Pfam" id="PF00249">
    <property type="entry name" value="Myb_DNA-binding"/>
    <property type="match status" value="1"/>
</dbReference>
<dbReference type="STRING" id="5888.A0E879"/>
<accession>A0E879</accession>
<dbReference type="InterPro" id="IPR009057">
    <property type="entry name" value="Homeodomain-like_sf"/>
</dbReference>
<proteinExistence type="predicted"/>
<dbReference type="AlphaFoldDB" id="A0E879"/>
<sequence>MSDKGQKFDQQQDSELKISDYYIDQDEKERSVSIKKGLIRNKECNNGIINYRKSGQQFSLDEDRLILELVLNFGPKFQKIHKHFPGKTLAMVKNRYYKYLRYRWEVLNPSAKANDIGKQINKVSQLTFESYEILSEKHQTLNTLLNQERDALVNTIAERCQLPNAKIYAEYLVANIF</sequence>
<evidence type="ECO:0000313" key="3">
    <source>
        <dbReference type="Proteomes" id="UP000000600"/>
    </source>
</evidence>
<dbReference type="InterPro" id="IPR001005">
    <property type="entry name" value="SANT/Myb"/>
</dbReference>
<evidence type="ECO:0000313" key="2">
    <source>
        <dbReference type="EMBL" id="CAK91496.1"/>
    </source>
</evidence>
<dbReference type="GO" id="GO:0000981">
    <property type="term" value="F:DNA-binding transcription factor activity, RNA polymerase II-specific"/>
    <property type="evidence" value="ECO:0000318"/>
    <property type="project" value="GO_Central"/>
</dbReference>
<dbReference type="InParanoid" id="A0E879"/>
<dbReference type="EMBL" id="CT868663">
    <property type="protein sequence ID" value="CAK91496.1"/>
    <property type="molecule type" value="Genomic_DNA"/>
</dbReference>
<dbReference type="Gene3D" id="1.10.10.60">
    <property type="entry name" value="Homeodomain-like"/>
    <property type="match status" value="1"/>
</dbReference>
<dbReference type="GO" id="GO:0005634">
    <property type="term" value="C:nucleus"/>
    <property type="evidence" value="ECO:0000318"/>
    <property type="project" value="GO_Central"/>
</dbReference>
<dbReference type="OrthoDB" id="2143914at2759"/>
<dbReference type="KEGG" id="ptm:GSPATT00024224001"/>
<dbReference type="OMA" id="RWEVLNP"/>
<feature type="domain" description="HTH myb-type" evidence="1">
    <location>
        <begin position="50"/>
        <end position="104"/>
    </location>
</feature>
<dbReference type="GeneID" id="5044678"/>
<keyword evidence="3" id="KW-1185">Reference proteome</keyword>
<organism evidence="2 3">
    <name type="scientific">Paramecium tetraurelia</name>
    <dbReference type="NCBI Taxonomy" id="5888"/>
    <lineage>
        <taxon>Eukaryota</taxon>
        <taxon>Sar</taxon>
        <taxon>Alveolata</taxon>
        <taxon>Ciliophora</taxon>
        <taxon>Intramacronucleata</taxon>
        <taxon>Oligohymenophorea</taxon>
        <taxon>Peniculida</taxon>
        <taxon>Parameciidae</taxon>
        <taxon>Paramecium</taxon>
    </lineage>
</organism>
<evidence type="ECO:0000259" key="1">
    <source>
        <dbReference type="PROSITE" id="PS51294"/>
    </source>
</evidence>
<dbReference type="GO" id="GO:0000978">
    <property type="term" value="F:RNA polymerase II cis-regulatory region sequence-specific DNA binding"/>
    <property type="evidence" value="ECO:0000318"/>
    <property type="project" value="GO_Central"/>
</dbReference>
<dbReference type="InterPro" id="IPR017930">
    <property type="entry name" value="Myb_dom"/>
</dbReference>
<protein>
    <recommendedName>
        <fullName evidence="1">HTH myb-type domain-containing protein</fullName>
    </recommendedName>
</protein>
<reference evidence="2 3" key="1">
    <citation type="journal article" date="2006" name="Nature">
        <title>Global trends of whole-genome duplications revealed by the ciliate Paramecium tetraurelia.</title>
        <authorList>
            <consortium name="Genoscope"/>
            <person name="Aury J.-M."/>
            <person name="Jaillon O."/>
            <person name="Duret L."/>
            <person name="Noel B."/>
            <person name="Jubin C."/>
            <person name="Porcel B.M."/>
            <person name="Segurens B."/>
            <person name="Daubin V."/>
            <person name="Anthouard V."/>
            <person name="Aiach N."/>
            <person name="Arnaiz O."/>
            <person name="Billaut A."/>
            <person name="Beisson J."/>
            <person name="Blanc I."/>
            <person name="Bouhouche K."/>
            <person name="Camara F."/>
            <person name="Duharcourt S."/>
            <person name="Guigo R."/>
            <person name="Gogendeau D."/>
            <person name="Katinka M."/>
            <person name="Keller A.-M."/>
            <person name="Kissmehl R."/>
            <person name="Klotz C."/>
            <person name="Koll F."/>
            <person name="Le Moue A."/>
            <person name="Lepere C."/>
            <person name="Malinsky S."/>
            <person name="Nowacki M."/>
            <person name="Nowak J.K."/>
            <person name="Plattner H."/>
            <person name="Poulain J."/>
            <person name="Ruiz F."/>
            <person name="Serrano V."/>
            <person name="Zagulski M."/>
            <person name="Dessen P."/>
            <person name="Betermier M."/>
            <person name="Weissenbach J."/>
            <person name="Scarpelli C."/>
            <person name="Schachter V."/>
            <person name="Sperling L."/>
            <person name="Meyer E."/>
            <person name="Cohen J."/>
            <person name="Wincker P."/>
        </authorList>
    </citation>
    <scope>NUCLEOTIDE SEQUENCE [LARGE SCALE GENOMIC DNA]</scope>
    <source>
        <strain evidence="2 3">Stock d4-2</strain>
    </source>
</reference>
<gene>
    <name evidence="2" type="ORF">GSPATT00024224001</name>
</gene>
<dbReference type="RefSeq" id="XP_001458893.1">
    <property type="nucleotide sequence ID" value="XM_001458856.1"/>
</dbReference>